<evidence type="ECO:0000256" key="1">
    <source>
        <dbReference type="ARBA" id="ARBA00001593"/>
    </source>
</evidence>
<dbReference type="InterPro" id="IPR001054">
    <property type="entry name" value="A/G_cyclase"/>
</dbReference>
<evidence type="ECO:0000313" key="22">
    <source>
        <dbReference type="Proteomes" id="UP001356427"/>
    </source>
</evidence>
<evidence type="ECO:0000256" key="18">
    <source>
        <dbReference type="SAM" id="MobiDB-lite"/>
    </source>
</evidence>
<evidence type="ECO:0000256" key="2">
    <source>
        <dbReference type="ARBA" id="ARBA00001936"/>
    </source>
</evidence>
<proteinExistence type="inferred from homology"/>
<feature type="transmembrane region" description="Helical" evidence="19">
    <location>
        <begin position="490"/>
        <end position="509"/>
    </location>
</feature>
<evidence type="ECO:0000256" key="5">
    <source>
        <dbReference type="ARBA" id="ARBA00012201"/>
    </source>
</evidence>
<comment type="cofactor">
    <cofactor evidence="3">
        <name>Mg(2+)</name>
        <dbReference type="ChEBI" id="CHEBI:18420"/>
    </cofactor>
</comment>
<sequence>MQDDPERYLVIGGNRTGDIHRTGSGFAGVGNGGGRGDRGDEQDTSMELEYLTSSTTDNADTRERQIAEEDEDGNIITQRNNITAKTIDIRTQCDDFRDEVNGESESQSEHSEFRVYIEVGVAKVELAPEPLKAQSSFQGSPEVPSTVSTGNHGTDIKTDTLMNDNTNSSTDFDNNSAKMTTDTYDHLDDSVKVNDEDSLDKKSTDFLPDSTEFKMKAPKDATCTASPDNTDFTEDAFKLKTNPHNHNPDLAMMDSTTTLCRRNHDNHTTAEIPSDDTSTSRSETSVPLNQSAPAPDITWDDTPNLREGGEGDGRLPSKRSVAEGVCCCYRAVHKAFIRCLEETPAMLPGLLLAMGFCVAIIILIPATGRNISVHVGALSVVCVVLCVSTALLVALPWLAVVRRCGGALSLCLWGALYVTAIVFTFTGGPVTAWEQVAFFLFLSLCVYTVLPLSLAWALMVGIGTSVSHIIIISVYVPVTRPDTPDLAVQLVANTVLFLCVNCVGVFHLWQTEHAHRKSSKKKERFSAVRSQRDIQKHQQEHLLLSVLPRYIAMELKTEIIKRLSENKDKGQNFHSLYIRQHKDVSILYADIVGFTKLASTCSPEELVGVLNKLFGRFDDIAKKNECLRIKILGDCYYCVSGLPDPIPTHARNCVQMGLDMCTAINKLREATGVEISMRVGVHSGNVLCGVIGLQKWQYDVWSHDVTLANHMESGGMPGRVHITEETLGHLAGVYQMEDTDGGSRDALLKGRKTYLVIDPHKEDTTSKKKGETNTLTVSGRKQRASVRMSQYLQSWQTISPFSDLSNPEATPTQLPITPSCASTNQSQPSADRPPTLPDSNSTSQVLDDGIRGSLDTIDAAGRREKKLNCFTLLFNDLKLEKQFRLSEVKGLHQSVGCMALIFVSLFTVQMLVSQKNVAMAVSYGVTFPVLVLLLSVVCTRYLKIWRSKMPLSVQWVSSLSQGVATRAAVRLLLVCLCLLITLLMAILNFLFLPGNNCTSISHNTTQLQNLNLYTVPYYLYCCLLAMLGVVVFVRTCMSIKVLLLTLAVVVYLALFLHVYAPRSDCYMALLYNDTKPGVLKEPKIMAGVWLFIFYFTCLILARQDELGCRVEYLLKQCFRTERDEMETMENVNKLLLKNVLPLHVASKFMGKAIRNQDLYSQSCDCVCVMFASVPQFKEFYSESSVNRDGLECLRFLNEIISDFDELLSKPNFCSVEKIKTIGSTYMAAAGLTNPAIGEERKDCDVSYSHVRSMVEFAIALKNNLESINQHSFNSFKLRIGINHGPVIAGVIGAHKPQYDIWGNTVNVASRMDSTGVLDKIQVTEETAQVVETFGFSVTKRGVITVKGKGELTTYFINTD</sequence>
<keyword evidence="6 19" id="KW-0812">Transmembrane</keyword>
<dbReference type="PANTHER" id="PTHR45627:SF6">
    <property type="entry name" value="ADENYLATE CYCLASE TYPE 2"/>
    <property type="match status" value="1"/>
</dbReference>
<dbReference type="GO" id="GO:0004016">
    <property type="term" value="F:adenylate cyclase activity"/>
    <property type="evidence" value="ECO:0007669"/>
    <property type="project" value="UniProtKB-EC"/>
</dbReference>
<evidence type="ECO:0000256" key="17">
    <source>
        <dbReference type="RuleBase" id="RU000405"/>
    </source>
</evidence>
<keyword evidence="11" id="KW-0460">Magnesium</keyword>
<dbReference type="Gene3D" id="3.30.70.1230">
    <property type="entry name" value="Nucleotide cyclase"/>
    <property type="match status" value="2"/>
</dbReference>
<evidence type="ECO:0000256" key="10">
    <source>
        <dbReference type="ARBA" id="ARBA00022840"/>
    </source>
</evidence>
<evidence type="ECO:0000313" key="21">
    <source>
        <dbReference type="EMBL" id="KAK6323398.1"/>
    </source>
</evidence>
<dbReference type="GO" id="GO:0005886">
    <property type="term" value="C:plasma membrane"/>
    <property type="evidence" value="ECO:0007669"/>
    <property type="project" value="InterPro"/>
</dbReference>
<comment type="cofactor">
    <cofactor evidence="2">
        <name>Mn(2+)</name>
        <dbReference type="ChEBI" id="CHEBI:29035"/>
    </cofactor>
</comment>
<name>A0AAN8M2A4_9TELE</name>
<feature type="compositionally biased region" description="Basic and acidic residues" evidence="18">
    <location>
        <begin position="760"/>
        <end position="771"/>
    </location>
</feature>
<keyword evidence="8" id="KW-0677">Repeat</keyword>
<evidence type="ECO:0000259" key="20">
    <source>
        <dbReference type="PROSITE" id="PS50125"/>
    </source>
</evidence>
<feature type="transmembrane region" description="Helical" evidence="19">
    <location>
        <begin position="891"/>
        <end position="912"/>
    </location>
</feature>
<feature type="domain" description="Guanylate cyclase" evidence="20">
    <location>
        <begin position="585"/>
        <end position="712"/>
    </location>
</feature>
<keyword evidence="22" id="KW-1185">Reference proteome</keyword>
<evidence type="ECO:0000256" key="8">
    <source>
        <dbReference type="ARBA" id="ARBA00022737"/>
    </source>
</evidence>
<dbReference type="Pfam" id="PF06327">
    <property type="entry name" value="Adcy_cons_dom"/>
    <property type="match status" value="1"/>
</dbReference>
<evidence type="ECO:0000256" key="4">
    <source>
        <dbReference type="ARBA" id="ARBA00004141"/>
    </source>
</evidence>
<dbReference type="GO" id="GO:0006171">
    <property type="term" value="P:cAMP biosynthetic process"/>
    <property type="evidence" value="ECO:0007669"/>
    <property type="project" value="UniProtKB-KW"/>
</dbReference>
<dbReference type="PANTHER" id="PTHR45627">
    <property type="entry name" value="ADENYLATE CYCLASE TYPE 1"/>
    <property type="match status" value="1"/>
</dbReference>
<feature type="domain" description="Guanylate cyclase" evidence="20">
    <location>
        <begin position="1167"/>
        <end position="1312"/>
    </location>
</feature>
<feature type="region of interest" description="Disordered" evidence="18">
    <location>
        <begin position="132"/>
        <end position="178"/>
    </location>
</feature>
<keyword evidence="7" id="KW-0479">Metal-binding</keyword>
<feature type="compositionally biased region" description="Low complexity" evidence="18">
    <location>
        <begin position="275"/>
        <end position="285"/>
    </location>
</feature>
<dbReference type="GO" id="GO:0046872">
    <property type="term" value="F:metal ion binding"/>
    <property type="evidence" value="ECO:0007669"/>
    <property type="project" value="UniProtKB-KW"/>
</dbReference>
<feature type="compositionally biased region" description="Low complexity" evidence="18">
    <location>
        <begin position="163"/>
        <end position="176"/>
    </location>
</feature>
<feature type="transmembrane region" description="Helical" evidence="19">
    <location>
        <begin position="1084"/>
        <end position="1101"/>
    </location>
</feature>
<accession>A0AAN8M2A4</accession>
<dbReference type="EC" id="4.6.1.1" evidence="5"/>
<feature type="region of interest" description="Disordered" evidence="18">
    <location>
        <begin position="760"/>
        <end position="783"/>
    </location>
</feature>
<dbReference type="GO" id="GO:0007193">
    <property type="term" value="P:adenylate cyclase-inhibiting G protein-coupled receptor signaling pathway"/>
    <property type="evidence" value="ECO:0007669"/>
    <property type="project" value="TreeGrafter"/>
</dbReference>
<feature type="transmembrane region" description="Helical" evidence="19">
    <location>
        <begin position="432"/>
        <end position="450"/>
    </location>
</feature>
<organism evidence="21 22">
    <name type="scientific">Coregonus suidteri</name>
    <dbReference type="NCBI Taxonomy" id="861788"/>
    <lineage>
        <taxon>Eukaryota</taxon>
        <taxon>Metazoa</taxon>
        <taxon>Chordata</taxon>
        <taxon>Craniata</taxon>
        <taxon>Vertebrata</taxon>
        <taxon>Euteleostomi</taxon>
        <taxon>Actinopterygii</taxon>
        <taxon>Neopterygii</taxon>
        <taxon>Teleostei</taxon>
        <taxon>Protacanthopterygii</taxon>
        <taxon>Salmoniformes</taxon>
        <taxon>Salmonidae</taxon>
        <taxon>Coregoninae</taxon>
        <taxon>Coregonus</taxon>
    </lineage>
</organism>
<dbReference type="GO" id="GO:0007189">
    <property type="term" value="P:adenylate cyclase-activating G protein-coupled receptor signaling pathway"/>
    <property type="evidence" value="ECO:0007669"/>
    <property type="project" value="TreeGrafter"/>
</dbReference>
<reference evidence="21 22" key="1">
    <citation type="submission" date="2021-04" db="EMBL/GenBank/DDBJ databases">
        <authorList>
            <person name="De Guttry C."/>
            <person name="Zahm M."/>
            <person name="Klopp C."/>
            <person name="Cabau C."/>
            <person name="Louis A."/>
            <person name="Berthelot C."/>
            <person name="Parey E."/>
            <person name="Roest Crollius H."/>
            <person name="Montfort J."/>
            <person name="Robinson-Rechavi M."/>
            <person name="Bucao C."/>
            <person name="Bouchez O."/>
            <person name="Gislard M."/>
            <person name="Lluch J."/>
            <person name="Milhes M."/>
            <person name="Lampietro C."/>
            <person name="Lopez Roques C."/>
            <person name="Donnadieu C."/>
            <person name="Braasch I."/>
            <person name="Desvignes T."/>
            <person name="Postlethwait J."/>
            <person name="Bobe J."/>
            <person name="Wedekind C."/>
            <person name="Guiguen Y."/>
        </authorList>
    </citation>
    <scope>NUCLEOTIDE SEQUENCE [LARGE SCALE GENOMIC DNA]</scope>
    <source>
        <strain evidence="21">Cs_M1</strain>
        <tissue evidence="21">Blood</tissue>
    </source>
</reference>
<keyword evidence="9" id="KW-0547">Nucleotide-binding</keyword>
<keyword evidence="15" id="KW-0325">Glycoprotein</keyword>
<evidence type="ECO:0000256" key="14">
    <source>
        <dbReference type="ARBA" id="ARBA00023136"/>
    </source>
</evidence>
<keyword evidence="10" id="KW-0067">ATP-binding</keyword>
<keyword evidence="16 17" id="KW-0456">Lyase</keyword>
<feature type="compositionally biased region" description="Basic and acidic residues" evidence="18">
    <location>
        <begin position="303"/>
        <end position="315"/>
    </location>
</feature>
<evidence type="ECO:0000256" key="9">
    <source>
        <dbReference type="ARBA" id="ARBA00022741"/>
    </source>
</evidence>
<dbReference type="InterPro" id="IPR018297">
    <property type="entry name" value="A/G_cyclase_CS"/>
</dbReference>
<feature type="transmembrane region" description="Helical" evidence="19">
    <location>
        <begin position="918"/>
        <end position="942"/>
    </location>
</feature>
<dbReference type="Pfam" id="PF16214">
    <property type="entry name" value="AC_N"/>
    <property type="match status" value="1"/>
</dbReference>
<feature type="compositionally biased region" description="Gly residues" evidence="18">
    <location>
        <begin position="25"/>
        <end position="34"/>
    </location>
</feature>
<dbReference type="InterPro" id="IPR009398">
    <property type="entry name" value="Adcy_conserved_dom"/>
</dbReference>
<dbReference type="PROSITE" id="PS50125">
    <property type="entry name" value="GUANYLATE_CYCLASE_2"/>
    <property type="match status" value="2"/>
</dbReference>
<dbReference type="FunFam" id="3.30.70.1230:FF:000003">
    <property type="entry name" value="Adenylate cyclase"/>
    <property type="match status" value="1"/>
</dbReference>
<feature type="region of interest" description="Disordered" evidence="18">
    <location>
        <begin position="800"/>
        <end position="847"/>
    </location>
</feature>
<keyword evidence="14 19" id="KW-0472">Membrane</keyword>
<evidence type="ECO:0000256" key="19">
    <source>
        <dbReference type="SAM" id="Phobius"/>
    </source>
</evidence>
<feature type="transmembrane region" description="Helical" evidence="19">
    <location>
        <begin position="407"/>
        <end position="426"/>
    </location>
</feature>
<feature type="transmembrane region" description="Helical" evidence="19">
    <location>
        <begin position="971"/>
        <end position="992"/>
    </location>
</feature>
<dbReference type="Proteomes" id="UP001356427">
    <property type="component" value="Unassembled WGS sequence"/>
</dbReference>
<comment type="similarity">
    <text evidence="17">Belongs to the adenylyl cyclase class-4/guanylyl cyclase family.</text>
</comment>
<evidence type="ECO:0000256" key="3">
    <source>
        <dbReference type="ARBA" id="ARBA00001946"/>
    </source>
</evidence>
<dbReference type="FunFam" id="3.30.70.1230:FF:000014">
    <property type="entry name" value="adenylate cyclase type 9"/>
    <property type="match status" value="1"/>
</dbReference>
<evidence type="ECO:0000256" key="7">
    <source>
        <dbReference type="ARBA" id="ARBA00022723"/>
    </source>
</evidence>
<dbReference type="GO" id="GO:0035556">
    <property type="term" value="P:intracellular signal transduction"/>
    <property type="evidence" value="ECO:0007669"/>
    <property type="project" value="InterPro"/>
</dbReference>
<feature type="region of interest" description="Disordered" evidence="18">
    <location>
        <begin position="266"/>
        <end position="317"/>
    </location>
</feature>
<evidence type="ECO:0000256" key="13">
    <source>
        <dbReference type="ARBA" id="ARBA00022998"/>
    </source>
</evidence>
<evidence type="ECO:0000256" key="11">
    <source>
        <dbReference type="ARBA" id="ARBA00022842"/>
    </source>
</evidence>
<comment type="catalytic activity">
    <reaction evidence="1">
        <text>ATP = 3',5'-cyclic AMP + diphosphate</text>
        <dbReference type="Rhea" id="RHEA:15389"/>
        <dbReference type="ChEBI" id="CHEBI:30616"/>
        <dbReference type="ChEBI" id="CHEBI:33019"/>
        <dbReference type="ChEBI" id="CHEBI:58165"/>
        <dbReference type="EC" id="4.6.1.1"/>
    </reaction>
</comment>
<feature type="transmembrane region" description="Helical" evidence="19">
    <location>
        <begin position="1041"/>
        <end position="1060"/>
    </location>
</feature>
<feature type="transmembrane region" description="Helical" evidence="19">
    <location>
        <begin position="371"/>
        <end position="395"/>
    </location>
</feature>
<dbReference type="GO" id="GO:0005524">
    <property type="term" value="F:ATP binding"/>
    <property type="evidence" value="ECO:0007669"/>
    <property type="project" value="UniProtKB-KW"/>
</dbReference>
<feature type="compositionally biased region" description="Polar residues" evidence="18">
    <location>
        <begin position="800"/>
        <end position="829"/>
    </location>
</feature>
<protein>
    <recommendedName>
        <fullName evidence="5">adenylate cyclase</fullName>
        <ecNumber evidence="5">4.6.1.1</ecNumber>
    </recommendedName>
</protein>
<feature type="compositionally biased region" description="Polar residues" evidence="18">
    <location>
        <begin position="133"/>
        <end position="152"/>
    </location>
</feature>
<evidence type="ECO:0000256" key="16">
    <source>
        <dbReference type="ARBA" id="ARBA00023239"/>
    </source>
</evidence>
<dbReference type="CDD" id="cd07302">
    <property type="entry name" value="CHD"/>
    <property type="match status" value="2"/>
</dbReference>
<keyword evidence="13" id="KW-0115">cAMP biosynthesis</keyword>
<comment type="subcellular location">
    <subcellularLocation>
        <location evidence="4">Membrane</location>
        <topology evidence="4">Multi-pass membrane protein</topology>
    </subcellularLocation>
</comment>
<dbReference type="Pfam" id="PF00211">
    <property type="entry name" value="Guanylate_cyc"/>
    <property type="match status" value="2"/>
</dbReference>
<dbReference type="InterPro" id="IPR032628">
    <property type="entry name" value="AC_N"/>
</dbReference>
<evidence type="ECO:0000256" key="15">
    <source>
        <dbReference type="ARBA" id="ARBA00023180"/>
    </source>
</evidence>
<gene>
    <name evidence="21" type="ORF">J4Q44_G00057370</name>
</gene>
<dbReference type="InterPro" id="IPR029787">
    <property type="entry name" value="Nucleotide_cyclase"/>
</dbReference>
<feature type="transmembrane region" description="Helical" evidence="19">
    <location>
        <begin position="1017"/>
        <end position="1034"/>
    </location>
</feature>
<evidence type="ECO:0000256" key="12">
    <source>
        <dbReference type="ARBA" id="ARBA00022989"/>
    </source>
</evidence>
<evidence type="ECO:0000256" key="6">
    <source>
        <dbReference type="ARBA" id="ARBA00022692"/>
    </source>
</evidence>
<dbReference type="EMBL" id="JAGTTL010000004">
    <property type="protein sequence ID" value="KAK6323398.1"/>
    <property type="molecule type" value="Genomic_DNA"/>
</dbReference>
<dbReference type="SUPFAM" id="SSF55073">
    <property type="entry name" value="Nucleotide cyclase"/>
    <property type="match status" value="2"/>
</dbReference>
<dbReference type="PROSITE" id="PS00452">
    <property type="entry name" value="GUANYLATE_CYCLASE_1"/>
    <property type="match status" value="2"/>
</dbReference>
<feature type="region of interest" description="Disordered" evidence="18">
    <location>
        <begin position="11"/>
        <end position="43"/>
    </location>
</feature>
<dbReference type="SMART" id="SM00044">
    <property type="entry name" value="CYCc"/>
    <property type="match status" value="2"/>
</dbReference>
<keyword evidence="12 19" id="KW-1133">Transmembrane helix</keyword>
<comment type="caution">
    <text evidence="21">The sequence shown here is derived from an EMBL/GenBank/DDBJ whole genome shotgun (WGS) entry which is preliminary data.</text>
</comment>
<feature type="transmembrane region" description="Helical" evidence="19">
    <location>
        <begin position="345"/>
        <end position="365"/>
    </location>
</feature>